<dbReference type="GO" id="GO:0051231">
    <property type="term" value="P:spindle elongation"/>
    <property type="evidence" value="ECO:0007669"/>
    <property type="project" value="TreeGrafter"/>
</dbReference>
<protein>
    <submittedName>
        <fullName evidence="9">Kinesin-related protein 11</fullName>
    </submittedName>
</protein>
<dbReference type="GO" id="GO:0005524">
    <property type="term" value="F:ATP binding"/>
    <property type="evidence" value="ECO:0007669"/>
    <property type="project" value="UniProtKB-KW"/>
</dbReference>
<comment type="caution">
    <text evidence="7">Lacks conserved residue(s) required for the propagation of feature annotation.</text>
</comment>
<dbReference type="InterPro" id="IPR036961">
    <property type="entry name" value="Kinesin_motor_dom_sf"/>
</dbReference>
<dbReference type="EMBL" id="JAXCGZ010017426">
    <property type="protein sequence ID" value="KAK7068117.1"/>
    <property type="molecule type" value="Genomic_DNA"/>
</dbReference>
<proteinExistence type="inferred from homology"/>
<dbReference type="PANTHER" id="PTHR47970">
    <property type="entry name" value="KINESIN-LIKE PROTEIN KIF11"/>
    <property type="match status" value="1"/>
</dbReference>
<dbReference type="GO" id="GO:0090307">
    <property type="term" value="P:mitotic spindle assembly"/>
    <property type="evidence" value="ECO:0007669"/>
    <property type="project" value="TreeGrafter"/>
</dbReference>
<comment type="caution">
    <text evidence="9">The sequence shown here is derived from an EMBL/GenBank/DDBJ whole genome shotgun (WGS) entry which is preliminary data.</text>
</comment>
<evidence type="ECO:0000256" key="5">
    <source>
        <dbReference type="ARBA" id="ARBA00023175"/>
    </source>
</evidence>
<dbReference type="GO" id="GO:0005634">
    <property type="term" value="C:nucleus"/>
    <property type="evidence" value="ECO:0007669"/>
    <property type="project" value="TreeGrafter"/>
</dbReference>
<evidence type="ECO:0000256" key="6">
    <source>
        <dbReference type="ARBA" id="ARBA00023212"/>
    </source>
</evidence>
<dbReference type="InterPro" id="IPR001752">
    <property type="entry name" value="Kinesin_motor_dom"/>
</dbReference>
<dbReference type="Pfam" id="PF00225">
    <property type="entry name" value="Kinesin"/>
    <property type="match status" value="1"/>
</dbReference>
<dbReference type="GO" id="GO:0008574">
    <property type="term" value="F:plus-end-directed microtubule motor activity"/>
    <property type="evidence" value="ECO:0007669"/>
    <property type="project" value="TreeGrafter"/>
</dbReference>
<dbReference type="PROSITE" id="PS50067">
    <property type="entry name" value="KINESIN_MOTOR_2"/>
    <property type="match status" value="1"/>
</dbReference>
<evidence type="ECO:0000256" key="2">
    <source>
        <dbReference type="ARBA" id="ARBA00022490"/>
    </source>
</evidence>
<evidence type="ECO:0000313" key="10">
    <source>
        <dbReference type="Proteomes" id="UP001381693"/>
    </source>
</evidence>
<keyword evidence="3" id="KW-0547">Nucleotide-binding</keyword>
<evidence type="ECO:0000256" key="1">
    <source>
        <dbReference type="ARBA" id="ARBA00004245"/>
    </source>
</evidence>
<reference evidence="9 10" key="1">
    <citation type="submission" date="2023-11" db="EMBL/GenBank/DDBJ databases">
        <title>Halocaridina rubra genome assembly.</title>
        <authorList>
            <person name="Smith C."/>
        </authorList>
    </citation>
    <scope>NUCLEOTIDE SEQUENCE [LARGE SCALE GENOMIC DNA]</scope>
    <source>
        <strain evidence="9">EP-1</strain>
        <tissue evidence="9">Whole</tissue>
    </source>
</reference>
<keyword evidence="10" id="KW-1185">Reference proteome</keyword>
<dbReference type="Gene3D" id="3.40.850.10">
    <property type="entry name" value="Kinesin motor domain"/>
    <property type="match status" value="1"/>
</dbReference>
<organism evidence="9 10">
    <name type="scientific">Halocaridina rubra</name>
    <name type="common">Hawaiian red shrimp</name>
    <dbReference type="NCBI Taxonomy" id="373956"/>
    <lineage>
        <taxon>Eukaryota</taxon>
        <taxon>Metazoa</taxon>
        <taxon>Ecdysozoa</taxon>
        <taxon>Arthropoda</taxon>
        <taxon>Crustacea</taxon>
        <taxon>Multicrustacea</taxon>
        <taxon>Malacostraca</taxon>
        <taxon>Eumalacostraca</taxon>
        <taxon>Eucarida</taxon>
        <taxon>Decapoda</taxon>
        <taxon>Pleocyemata</taxon>
        <taxon>Caridea</taxon>
        <taxon>Atyoidea</taxon>
        <taxon>Atyidae</taxon>
        <taxon>Halocaridina</taxon>
    </lineage>
</organism>
<evidence type="ECO:0000256" key="4">
    <source>
        <dbReference type="ARBA" id="ARBA00022840"/>
    </source>
</evidence>
<dbReference type="PANTHER" id="PTHR47970:SF12">
    <property type="entry name" value="KINESIN FAMILY MEMBER 11"/>
    <property type="match status" value="1"/>
</dbReference>
<dbReference type="AlphaFoldDB" id="A0AAN8WN88"/>
<dbReference type="GO" id="GO:0072686">
    <property type="term" value="C:mitotic spindle"/>
    <property type="evidence" value="ECO:0007669"/>
    <property type="project" value="TreeGrafter"/>
</dbReference>
<feature type="domain" description="Kinesin motor" evidence="8">
    <location>
        <begin position="1"/>
        <end position="75"/>
    </location>
</feature>
<keyword evidence="2" id="KW-0963">Cytoplasm</keyword>
<keyword evidence="5" id="KW-0505">Motor protein</keyword>
<keyword evidence="6" id="KW-0206">Cytoskeleton</keyword>
<evidence type="ECO:0000256" key="7">
    <source>
        <dbReference type="PROSITE-ProRule" id="PRU00283"/>
    </source>
</evidence>
<comment type="similarity">
    <text evidence="7">Belongs to the TRAFAC class myosin-kinesin ATPase superfamily. Kinesin family.</text>
</comment>
<dbReference type="InterPro" id="IPR027417">
    <property type="entry name" value="P-loop_NTPase"/>
</dbReference>
<dbReference type="Proteomes" id="UP001381693">
    <property type="component" value="Unassembled WGS sequence"/>
</dbReference>
<evidence type="ECO:0000256" key="3">
    <source>
        <dbReference type="ARBA" id="ARBA00022741"/>
    </source>
</evidence>
<comment type="subcellular location">
    <subcellularLocation>
        <location evidence="1">Cytoplasm</location>
        <location evidence="1">Cytoskeleton</location>
    </subcellularLocation>
</comment>
<dbReference type="GO" id="GO:0005876">
    <property type="term" value="C:spindle microtubule"/>
    <property type="evidence" value="ECO:0007669"/>
    <property type="project" value="TreeGrafter"/>
</dbReference>
<evidence type="ECO:0000313" key="9">
    <source>
        <dbReference type="EMBL" id="KAK7068117.1"/>
    </source>
</evidence>
<dbReference type="SUPFAM" id="SSF52540">
    <property type="entry name" value="P-loop containing nucleoside triphosphate hydrolases"/>
    <property type="match status" value="1"/>
</dbReference>
<evidence type="ECO:0000259" key="8">
    <source>
        <dbReference type="PROSITE" id="PS50067"/>
    </source>
</evidence>
<dbReference type="GO" id="GO:0007018">
    <property type="term" value="P:microtubule-based movement"/>
    <property type="evidence" value="ECO:0007669"/>
    <property type="project" value="InterPro"/>
</dbReference>
<feature type="non-terminal residue" evidence="9">
    <location>
        <position position="1"/>
    </location>
</feature>
<sequence>LGAVDKCARKAGSISMSFLTMGSVITALIEKTPHGPYRVSKLTCLLKDALRGRTKTSIISEIRRNISTLENAHRG</sequence>
<keyword evidence="4" id="KW-0067">ATP-binding</keyword>
<gene>
    <name evidence="9" type="primary">KIF11_2</name>
    <name evidence="9" type="ORF">SK128_003918</name>
</gene>
<name>A0AAN8WN88_HALRR</name>
<dbReference type="InterPro" id="IPR047149">
    <property type="entry name" value="KIF11-like"/>
</dbReference>
<dbReference type="GO" id="GO:0008017">
    <property type="term" value="F:microtubule binding"/>
    <property type="evidence" value="ECO:0007669"/>
    <property type="project" value="InterPro"/>
</dbReference>
<accession>A0AAN8WN88</accession>